<dbReference type="SUPFAM" id="SSF51735">
    <property type="entry name" value="NAD(P)-binding Rossmann-fold domains"/>
    <property type="match status" value="1"/>
</dbReference>
<dbReference type="PANTHER" id="PTHR43004:SF10">
    <property type="entry name" value="2-MONOOXYGENASE, PUTATIVE (AFU_ORTHOLOGUE AFUA_6G11480)-RELATED"/>
    <property type="match status" value="1"/>
</dbReference>
<evidence type="ECO:0000256" key="3">
    <source>
        <dbReference type="ARBA" id="ARBA00022827"/>
    </source>
</evidence>
<dbReference type="Gene3D" id="3.40.50.720">
    <property type="entry name" value="NAD(P)-binding Rossmann-like Domain"/>
    <property type="match status" value="1"/>
</dbReference>
<dbReference type="SUPFAM" id="SSF52833">
    <property type="entry name" value="Thioredoxin-like"/>
    <property type="match status" value="1"/>
</dbReference>
<dbReference type="InterPro" id="IPR002938">
    <property type="entry name" value="FAD-bd"/>
</dbReference>
<evidence type="ECO:0000256" key="4">
    <source>
        <dbReference type="ARBA" id="ARBA00023002"/>
    </source>
</evidence>
<dbReference type="Gene3D" id="3.40.30.20">
    <property type="match status" value="1"/>
</dbReference>
<dbReference type="InterPro" id="IPR036291">
    <property type="entry name" value="NAD(P)-bd_dom_sf"/>
</dbReference>
<keyword evidence="9" id="KW-1185">Reference proteome</keyword>
<dbReference type="Gene3D" id="3.30.9.10">
    <property type="entry name" value="D-Amino Acid Oxidase, subunit A, domain 2"/>
    <property type="match status" value="1"/>
</dbReference>
<dbReference type="PRINTS" id="PR00420">
    <property type="entry name" value="RNGMNOXGNASE"/>
</dbReference>
<comment type="caution">
    <text evidence="8">The sequence shown here is derived from an EMBL/GenBank/DDBJ whole genome shotgun (WGS) entry which is preliminary data.</text>
</comment>
<feature type="domain" description="FAD-binding" evidence="6">
    <location>
        <begin position="3"/>
        <end position="369"/>
    </location>
</feature>
<dbReference type="GO" id="GO:0071949">
    <property type="term" value="F:FAD binding"/>
    <property type="evidence" value="ECO:0007669"/>
    <property type="project" value="InterPro"/>
</dbReference>
<dbReference type="SUPFAM" id="SSF51905">
    <property type="entry name" value="FAD/NAD(P)-binding domain"/>
    <property type="match status" value="1"/>
</dbReference>
<keyword evidence="5" id="KW-0472">Membrane</keyword>
<dbReference type="SUPFAM" id="SSF54373">
    <property type="entry name" value="FAD-linked reductases, C-terminal domain"/>
    <property type="match status" value="1"/>
</dbReference>
<dbReference type="OrthoDB" id="1716816at2759"/>
<comment type="similarity">
    <text evidence="1">Belongs to the PheA/TfdB FAD monooxygenase family.</text>
</comment>
<feature type="transmembrane region" description="Helical" evidence="5">
    <location>
        <begin position="6"/>
        <end position="25"/>
    </location>
</feature>
<dbReference type="InterPro" id="IPR036249">
    <property type="entry name" value="Thioredoxin-like_sf"/>
</dbReference>
<keyword evidence="3" id="KW-0274">FAD</keyword>
<sequence length="1011" mass="112137">MPKTDVLIVGSGSAGIFAATWLAIYNIPFTILERRSGPLEIGQADGVQVRTVEIYDSFGLAEDLLREAYHIYEVCFWGVDDDSGHEGIKRKSRSIDTEQGLSHLPHVILNQARMNGLMLGKMEKIMKEKGTWKDGTANGIEYGWTVSGIEVDQNTVTNPDAHCVRVSANKDNASETWEAKYVLGCDGAHSTVRRSLSYTMLGDSTDTVWGVMDIYPYTTFPDIRRKCTIHSTSGNLLIIPREGGSLVRFYIQLPAGSSPKDVELADLQNQAKAIFAPYMMEFKETFWWSAYSIGQRLADHFHKDMRVFLTGDACHTHSPKAGQGMNVSLQDGYNLGWKLGSVLSHLSPSSILDSYVQERSKTAADLIAFDKELSKLFSRKEEREGEFAEYFTKSGRYMAGFTARYEDSLVTGLEGSEERVATGVKVGMRFPSAQVIRFCDSRPCQLQPVCKSDGRWRVVVFAGDITRPLYKERLDEFAEILEHTIQRFTPAHAHPDAVIEPILVLANKFAETEQTMVPEVFSPVTGKWGMKDLHKTYIDDEHYNAGYGHAYEQYGIDAEQDDLVFLLNSPLFLYAIGPRVRSANSRLHDSKHDASKPPEPTTIEARHLSIAIEHHDGCCSTQLRYAASVLIDARELISAGGPEAEQVDWYRRCLRWFCDEVGFLGYEYRAREEAAAAILGRGLVKNIRSKVVKLQPERAVIKRGDQSSLFMPATTPAHIGVKIVGISPAKTPAPGEKPKPGLQATLTICDAEGKAVGVLNAAEITAFRTALGSMLLYRLRKSTENIVVFGAGAQARWHIRLALILRGDEIKNVTIVNRGRARTEELVASLKETGVPDHVSLRVFDEGDSLEEAVVGANVIFCGVPSTEPLFPAAWLMSEGARTRSRYIAAIGSYRLDMQEIDPELLKSMADPEGVFKEHVWRGKVAVDSAEGCLAEAGELDRAEIRKAGMLEVGKIQELREGEKPEGLEEWLENGFVVYKSVGVGIMDIAIGSKLLELAKEKGRGVYLDDF</sequence>
<dbReference type="Pfam" id="PF07976">
    <property type="entry name" value="Phe_hydrox_dim"/>
    <property type="match status" value="1"/>
</dbReference>
<keyword evidence="5" id="KW-1133">Transmembrane helix</keyword>
<organism evidence="8 9">
    <name type="scientific">Didymella heteroderae</name>
    <dbReference type="NCBI Taxonomy" id="1769908"/>
    <lineage>
        <taxon>Eukaryota</taxon>
        <taxon>Fungi</taxon>
        <taxon>Dikarya</taxon>
        <taxon>Ascomycota</taxon>
        <taxon>Pezizomycotina</taxon>
        <taxon>Dothideomycetes</taxon>
        <taxon>Pleosporomycetidae</taxon>
        <taxon>Pleosporales</taxon>
        <taxon>Pleosporineae</taxon>
        <taxon>Didymellaceae</taxon>
        <taxon>Didymella</taxon>
    </lineage>
</organism>
<dbReference type="InterPro" id="IPR050641">
    <property type="entry name" value="RIFMO-like"/>
</dbReference>
<evidence type="ECO:0000256" key="5">
    <source>
        <dbReference type="SAM" id="Phobius"/>
    </source>
</evidence>
<reference evidence="8" key="1">
    <citation type="submission" date="2019-04" db="EMBL/GenBank/DDBJ databases">
        <title>Sequencing of skin fungus with MAO and IRED activity.</title>
        <authorList>
            <person name="Marsaioli A.J."/>
            <person name="Bonatto J.M.C."/>
            <person name="Reis Junior O."/>
        </authorList>
    </citation>
    <scope>NUCLEOTIDE SEQUENCE</scope>
    <source>
        <strain evidence="8">28M1</strain>
    </source>
</reference>
<evidence type="ECO:0000259" key="6">
    <source>
        <dbReference type="Pfam" id="PF01494"/>
    </source>
</evidence>
<dbReference type="InterPro" id="IPR023401">
    <property type="entry name" value="ODC_N"/>
</dbReference>
<dbReference type="InterPro" id="IPR003462">
    <property type="entry name" value="ODC_Mu_crystall"/>
</dbReference>
<evidence type="ECO:0000259" key="7">
    <source>
        <dbReference type="Pfam" id="PF07976"/>
    </source>
</evidence>
<feature type="domain" description="Phenol hydroxylase-like C-terminal dimerisation" evidence="7">
    <location>
        <begin position="404"/>
        <end position="564"/>
    </location>
</feature>
<keyword evidence="4" id="KW-0560">Oxidoreductase</keyword>
<dbReference type="InterPro" id="IPR036188">
    <property type="entry name" value="FAD/NAD-bd_sf"/>
</dbReference>
<dbReference type="Pfam" id="PF01494">
    <property type="entry name" value="FAD_binding_3"/>
    <property type="match status" value="1"/>
</dbReference>
<accession>A0A9P4WMS8</accession>
<dbReference type="CDD" id="cd02979">
    <property type="entry name" value="PHOX_C"/>
    <property type="match status" value="1"/>
</dbReference>
<protein>
    <submittedName>
        <fullName evidence="8">Uncharacterized protein</fullName>
    </submittedName>
</protein>
<dbReference type="AlphaFoldDB" id="A0A9P4WMS8"/>
<proteinExistence type="inferred from homology"/>
<dbReference type="Pfam" id="PF02423">
    <property type="entry name" value="OCD_Mu_crystall"/>
    <property type="match status" value="1"/>
</dbReference>
<dbReference type="Gene3D" id="3.30.1780.10">
    <property type="entry name" value="ornithine cyclodeaminase, domain 1"/>
    <property type="match status" value="1"/>
</dbReference>
<keyword evidence="5" id="KW-0812">Transmembrane</keyword>
<gene>
    <name evidence="8" type="ORF">E8E12_002771</name>
</gene>
<dbReference type="EMBL" id="SWKV01000044">
    <property type="protein sequence ID" value="KAF3037198.1"/>
    <property type="molecule type" value="Genomic_DNA"/>
</dbReference>
<dbReference type="Gene3D" id="3.50.50.60">
    <property type="entry name" value="FAD/NAD(P)-binding domain"/>
    <property type="match status" value="1"/>
</dbReference>
<dbReference type="InterPro" id="IPR012941">
    <property type="entry name" value="Phe_hydrox_C_dim_dom"/>
</dbReference>
<name>A0A9P4WMS8_9PLEO</name>
<evidence type="ECO:0000313" key="8">
    <source>
        <dbReference type="EMBL" id="KAF3037198.1"/>
    </source>
</evidence>
<evidence type="ECO:0000256" key="2">
    <source>
        <dbReference type="ARBA" id="ARBA00022630"/>
    </source>
</evidence>
<dbReference type="InterPro" id="IPR038220">
    <property type="entry name" value="PHOX_C_sf"/>
</dbReference>
<evidence type="ECO:0000256" key="1">
    <source>
        <dbReference type="ARBA" id="ARBA00007801"/>
    </source>
</evidence>
<evidence type="ECO:0000313" key="9">
    <source>
        <dbReference type="Proteomes" id="UP000758155"/>
    </source>
</evidence>
<keyword evidence="2" id="KW-0285">Flavoprotein</keyword>
<dbReference type="Proteomes" id="UP000758155">
    <property type="component" value="Unassembled WGS sequence"/>
</dbReference>
<dbReference type="GO" id="GO:0016709">
    <property type="term" value="F:oxidoreductase activity, acting on paired donors, with incorporation or reduction of molecular oxygen, NAD(P)H as one donor, and incorporation of one atom of oxygen"/>
    <property type="evidence" value="ECO:0007669"/>
    <property type="project" value="UniProtKB-ARBA"/>
</dbReference>
<dbReference type="PANTHER" id="PTHR43004">
    <property type="entry name" value="TRK SYSTEM POTASSIUM UPTAKE PROTEIN"/>
    <property type="match status" value="1"/>
</dbReference>